<gene>
    <name evidence="1" type="ORF">GALMADRAFT_395624</name>
</gene>
<evidence type="ECO:0000313" key="2">
    <source>
        <dbReference type="Proteomes" id="UP000027222"/>
    </source>
</evidence>
<dbReference type="HOGENOM" id="CLU_621192_0_0_1"/>
<reference evidence="2" key="1">
    <citation type="journal article" date="2014" name="Proc. Natl. Acad. Sci. U.S.A.">
        <title>Extensive sampling of basidiomycete genomes demonstrates inadequacy of the white-rot/brown-rot paradigm for wood decay fungi.</title>
        <authorList>
            <person name="Riley R."/>
            <person name="Salamov A.A."/>
            <person name="Brown D.W."/>
            <person name="Nagy L.G."/>
            <person name="Floudas D."/>
            <person name="Held B.W."/>
            <person name="Levasseur A."/>
            <person name="Lombard V."/>
            <person name="Morin E."/>
            <person name="Otillar R."/>
            <person name="Lindquist E.A."/>
            <person name="Sun H."/>
            <person name="LaButti K.M."/>
            <person name="Schmutz J."/>
            <person name="Jabbour D."/>
            <person name="Luo H."/>
            <person name="Baker S.E."/>
            <person name="Pisabarro A.G."/>
            <person name="Walton J.D."/>
            <person name="Blanchette R.A."/>
            <person name="Henrissat B."/>
            <person name="Martin F."/>
            <person name="Cullen D."/>
            <person name="Hibbett D.S."/>
            <person name="Grigoriev I.V."/>
        </authorList>
    </citation>
    <scope>NUCLEOTIDE SEQUENCE [LARGE SCALE GENOMIC DNA]</scope>
    <source>
        <strain evidence="2">CBS 339.88</strain>
    </source>
</reference>
<dbReference type="Proteomes" id="UP000027222">
    <property type="component" value="Unassembled WGS sequence"/>
</dbReference>
<dbReference type="EMBL" id="KL142367">
    <property type="protein sequence ID" value="KDR85945.1"/>
    <property type="molecule type" value="Genomic_DNA"/>
</dbReference>
<dbReference type="OrthoDB" id="2322499at2759"/>
<proteinExistence type="predicted"/>
<organism evidence="1 2">
    <name type="scientific">Galerina marginata (strain CBS 339.88)</name>
    <dbReference type="NCBI Taxonomy" id="685588"/>
    <lineage>
        <taxon>Eukaryota</taxon>
        <taxon>Fungi</taxon>
        <taxon>Dikarya</taxon>
        <taxon>Basidiomycota</taxon>
        <taxon>Agaricomycotina</taxon>
        <taxon>Agaricomycetes</taxon>
        <taxon>Agaricomycetidae</taxon>
        <taxon>Agaricales</taxon>
        <taxon>Agaricineae</taxon>
        <taxon>Strophariaceae</taxon>
        <taxon>Galerina</taxon>
    </lineage>
</organism>
<protein>
    <submittedName>
        <fullName evidence="1">Uncharacterized protein</fullName>
    </submittedName>
</protein>
<accession>A0A067TRY5</accession>
<evidence type="ECO:0000313" key="1">
    <source>
        <dbReference type="EMBL" id="KDR85945.1"/>
    </source>
</evidence>
<name>A0A067TRY5_GALM3</name>
<keyword evidence="2" id="KW-1185">Reference proteome</keyword>
<dbReference type="STRING" id="685588.A0A067TRY5"/>
<sequence length="441" mass="50095">MVYYKASSTVPSLLPNIKARFKRLGFKAADVDNAFFNKKILTNLVSTTGISRLGKRSWARLQPLLVPDITAATQIRVRRLHYQRTDFVRNGYKDYFISSPPATWAYLPPYPAAVMQFDSVLRLMNAPPDHDDSLVEKDVLKLLPQEVDNWTTSTMEQLASFLPSSSSCAVEGTTSPDLSALNLATSVFQCPCSANDGIRAGGSLIGWDGVVPHMGCRELEQSWEKKLHFSRRGHDAAKVLVRLLGLDPATTKVWEMDALDKRFVCLICPPTRVGRTAYTWQDAVYHHIERSKYNPHDALLLGVVGPEAEARVKSREKPEPDIWQHNWMCNHCPDLEHLVKPRAAVIDHIKDIHDISRPINNLDYVYFLGDRTYRRPISINDREFLCLRCASTKCRLYNWMGIQAHLKDSHGLSVSVEHEDWKKINTILRTESTSGEQKEVQ</sequence>
<dbReference type="AlphaFoldDB" id="A0A067TRY5"/>